<organism evidence="1 2">
    <name type="scientific">Enterobacter agglomerans</name>
    <name type="common">Erwinia herbicola</name>
    <name type="synonym">Pantoea agglomerans</name>
    <dbReference type="NCBI Taxonomy" id="549"/>
    <lineage>
        <taxon>Bacteria</taxon>
        <taxon>Pseudomonadati</taxon>
        <taxon>Pseudomonadota</taxon>
        <taxon>Gammaproteobacteria</taxon>
        <taxon>Enterobacterales</taxon>
        <taxon>Erwiniaceae</taxon>
        <taxon>Pantoea</taxon>
        <taxon>Pantoea agglomerans group</taxon>
    </lineage>
</organism>
<accession>A0ACC5PLT7</accession>
<dbReference type="EMBL" id="JACYNR010000004">
    <property type="protein sequence ID" value="MBD8126067.1"/>
    <property type="molecule type" value="Genomic_DNA"/>
</dbReference>
<protein>
    <submittedName>
        <fullName evidence="1">Uncharacterized protein</fullName>
    </submittedName>
</protein>
<evidence type="ECO:0000313" key="2">
    <source>
        <dbReference type="Proteomes" id="UP000610459"/>
    </source>
</evidence>
<reference evidence="1 2" key="1">
    <citation type="journal article" date="2020" name="FEMS Microbiol. Ecol.">
        <title>Temporal dynamics of bacterial communities during seed development and maturation.</title>
        <authorList>
            <person name="Chesneau G."/>
            <person name="Torres-Cortes G."/>
            <person name="Briand M."/>
            <person name="Darrasse A."/>
            <person name="Preveaux A."/>
            <person name="Marais C."/>
            <person name="Jacques M.A."/>
            <person name="Shade A."/>
            <person name="Barret M."/>
        </authorList>
    </citation>
    <scope>NUCLEOTIDE SEQUENCE [LARGE SCALE GENOMIC DNA]</scope>
    <source>
        <strain evidence="1 2">CFBP13709</strain>
    </source>
</reference>
<gene>
    <name evidence="1" type="ORF">IFT41_08070</name>
</gene>
<comment type="caution">
    <text evidence="1">The sequence shown here is derived from an EMBL/GenBank/DDBJ whole genome shotgun (WGS) entry which is preliminary data.</text>
</comment>
<evidence type="ECO:0000313" key="1">
    <source>
        <dbReference type="EMBL" id="MBD8126067.1"/>
    </source>
</evidence>
<keyword evidence="2" id="KW-1185">Reference proteome</keyword>
<proteinExistence type="predicted"/>
<name>A0ACC5PLT7_ENTAG</name>
<dbReference type="Proteomes" id="UP000610459">
    <property type="component" value="Unassembled WGS sequence"/>
</dbReference>
<sequence length="197" mass="22376">MARTIDVFISDKDTYFAEGLARSLINHLEGYGFTVTFTNNLNMMAFADIIFLTKACISSFRPSDFHTLEGCVSKSVLVTSDYTVTPAFLSVKWVLYRRTGVSDMLSLVDYILGIRKNDVSDYALGACFRPYLTGLSPRQRQVMWLYSQGFTQKKISYILGIDVRTVSSHKRALMKQYQLTCDADLRNWLISKLLLSA</sequence>